<dbReference type="PROSITE" id="PS50250">
    <property type="entry name" value="PCI"/>
    <property type="match status" value="1"/>
</dbReference>
<dbReference type="Gene3D" id="3.30.40.10">
    <property type="entry name" value="Zinc/RING finger domain, C3HC4 (zinc finger)"/>
    <property type="match status" value="1"/>
</dbReference>
<dbReference type="Pfam" id="PF10408">
    <property type="entry name" value="Ufd2P_core"/>
    <property type="match status" value="1"/>
</dbReference>
<dbReference type="PANTHER" id="PTHR14145">
    <property type="entry name" value="26S PROTESOME SUBUNIT 6"/>
    <property type="match status" value="1"/>
</dbReference>
<dbReference type="GO" id="GO:0008270">
    <property type="term" value="F:zinc ion binding"/>
    <property type="evidence" value="ECO:0007669"/>
    <property type="project" value="UniProtKB-KW"/>
</dbReference>
<keyword evidence="15" id="KW-1185">Reference proteome</keyword>
<evidence type="ECO:0000256" key="9">
    <source>
        <dbReference type="PROSITE-ProRule" id="PRU00175"/>
    </source>
</evidence>
<evidence type="ECO:0000313" key="15">
    <source>
        <dbReference type="Proteomes" id="UP000241769"/>
    </source>
</evidence>
<dbReference type="SMART" id="SM00184">
    <property type="entry name" value="RING"/>
    <property type="match status" value="1"/>
</dbReference>
<evidence type="ECO:0000259" key="11">
    <source>
        <dbReference type="PROSITE" id="PS50089"/>
    </source>
</evidence>
<comment type="similarity">
    <text evidence="3">Belongs to the CSN1 family.</text>
</comment>
<dbReference type="InterPro" id="IPR000717">
    <property type="entry name" value="PCI_dom"/>
</dbReference>
<dbReference type="SUPFAM" id="SSF46785">
    <property type="entry name" value="Winged helix' DNA-binding domain"/>
    <property type="match status" value="1"/>
</dbReference>
<feature type="region of interest" description="Disordered" evidence="10">
    <location>
        <begin position="1"/>
        <end position="31"/>
    </location>
</feature>
<dbReference type="Proteomes" id="UP000241769">
    <property type="component" value="Unassembled WGS sequence"/>
</dbReference>
<evidence type="ECO:0000256" key="7">
    <source>
        <dbReference type="ARBA" id="ARBA00022790"/>
    </source>
</evidence>
<feature type="domain" description="RING-type" evidence="11">
    <location>
        <begin position="1531"/>
        <end position="1569"/>
    </location>
</feature>
<dbReference type="GO" id="GO:0000151">
    <property type="term" value="C:ubiquitin ligase complex"/>
    <property type="evidence" value="ECO:0007669"/>
    <property type="project" value="InterPro"/>
</dbReference>
<evidence type="ECO:0000259" key="12">
    <source>
        <dbReference type="PROSITE" id="PS50188"/>
    </source>
</evidence>
<dbReference type="Pfam" id="PF01399">
    <property type="entry name" value="PCI"/>
    <property type="match status" value="1"/>
</dbReference>
<keyword evidence="5" id="KW-0808">Transferase</keyword>
<feature type="domain" description="PCI" evidence="13">
    <location>
        <begin position="226"/>
        <end position="398"/>
    </location>
</feature>
<dbReference type="InterPro" id="IPR043136">
    <property type="entry name" value="B30.2/SPRY_sf"/>
</dbReference>
<feature type="compositionally biased region" description="Basic and acidic residues" evidence="10">
    <location>
        <begin position="17"/>
        <end position="27"/>
    </location>
</feature>
<dbReference type="Pfam" id="PF21151">
    <property type="entry name" value="CSN1_C"/>
    <property type="match status" value="1"/>
</dbReference>
<dbReference type="CDD" id="cd16541">
    <property type="entry name" value="RING-HC_RNF123"/>
    <property type="match status" value="1"/>
</dbReference>
<organism evidence="14 15">
    <name type="scientific">Planoprotostelium fungivorum</name>
    <dbReference type="NCBI Taxonomy" id="1890364"/>
    <lineage>
        <taxon>Eukaryota</taxon>
        <taxon>Amoebozoa</taxon>
        <taxon>Evosea</taxon>
        <taxon>Variosea</taxon>
        <taxon>Cavosteliida</taxon>
        <taxon>Cavosteliaceae</taxon>
        <taxon>Planoprotostelium</taxon>
    </lineage>
</organism>
<dbReference type="InterPro" id="IPR045135">
    <property type="entry name" value="Rpn7_N"/>
</dbReference>
<dbReference type="InterPro" id="IPR019585">
    <property type="entry name" value="Rpn7/CSN1"/>
</dbReference>
<keyword evidence="4" id="KW-0963">Cytoplasm</keyword>
<dbReference type="InterPro" id="IPR001870">
    <property type="entry name" value="B30.2/SPRY"/>
</dbReference>
<dbReference type="SMART" id="SM00088">
    <property type="entry name" value="PINT"/>
    <property type="match status" value="1"/>
</dbReference>
<evidence type="ECO:0000256" key="8">
    <source>
        <dbReference type="ARBA" id="ARBA00023242"/>
    </source>
</evidence>
<dbReference type="InterPro" id="IPR001841">
    <property type="entry name" value="Znf_RING"/>
</dbReference>
<evidence type="ECO:0000256" key="5">
    <source>
        <dbReference type="ARBA" id="ARBA00022679"/>
    </source>
</evidence>
<dbReference type="Pfam" id="PF13920">
    <property type="entry name" value="zf-C3HC4_3"/>
    <property type="match status" value="1"/>
</dbReference>
<dbReference type="PROSITE" id="PS50089">
    <property type="entry name" value="ZF_RING_2"/>
    <property type="match status" value="1"/>
</dbReference>
<dbReference type="Gene3D" id="1.25.40.570">
    <property type="match status" value="1"/>
</dbReference>
<gene>
    <name evidence="14" type="ORF">PROFUN_04429</name>
</gene>
<dbReference type="Pfam" id="PF25576">
    <property type="entry name" value="TPR_RNF123"/>
    <property type="match status" value="1"/>
</dbReference>
<evidence type="ECO:0000256" key="4">
    <source>
        <dbReference type="ARBA" id="ARBA00022490"/>
    </source>
</evidence>
<dbReference type="Pfam" id="PF10602">
    <property type="entry name" value="RPN7"/>
    <property type="match status" value="1"/>
</dbReference>
<dbReference type="SMART" id="SM00449">
    <property type="entry name" value="SPRY"/>
    <property type="match status" value="1"/>
</dbReference>
<sequence length="1583" mass="181547">MENTENMQDDEMNGDEAVMKEEKKPQADVEINPDDFPLDTYISNYSGYTVFARLLHIADHCKALELQALKLAHDRVKKTINTQTYKEICTRINSRLGSEYDYDASWVEQIDRKASAQLDKLENDLNVHRTNMIKENLRAVYNDFGDFYLARGDLGNALKSYVRMRDYCSSAKLMVDMCMSIIRVSIDINNFPHVANYSSKAEMTPDLSDKTILSRLKIATGLTHLEGKKYKPAARKLLETTADMGNYGEVASMQDVALYAGMCALATFDRQEMKKKVIDNSTFKNFMEVIPEMREAINDFYNSRYAPCLKRLDKLKPSLLLDIHLHGHVESLYQKIRQKAIIQYTSPFSSVDMGTMAEAFNTNIPGLEKELCSLIREGQVSARIDSHNKRLYARQLDQRSTTFERALQMGDEYEENTKAIMLRINMLRAEVIVKGPGRTRGGDEGHPHMMMQHHNRRITDTEGRTTSRTALSIMRMRWGTAEYGINRENFSYYEETIAERMKTLEEERRLPDYLQSLHLIDEDAETTRKGRLDRMHRIEGRLGPIRTYLDSKSMFGALQLRCDNLEVEGHSNFSSIRANVCVFKGKWMYEVTLGTAGIQQIGWATIECPFTNEEGVGDSADSYAYDGKRTKKWNMKPMSYGQTWATGDVIGSVIDLDKGRIKYYRNGESLGVAFLSVKSVTKGVEGMAYFPAFSLSQGERSRVNFGATPFQYPLEKYRSLQPAIPRPVVKIANSAFDALDQVLCISMSDEEAVDGLQEVCTYLSPLLKSDYIITSHVYPFLWQTFKIHPNNLARAIELLLMPCDEEESIQLIDKILSYVGYRCRITSLIESELYWFTVPNSNLKLMKELLSYPRFMSLFVSRQQYDVLEDIFTLKEPNTVDLSAMFPVVWWEGTQEEICDRGKMEESFEKLSRVMTEHEDLLYDISLLFINNEEVDPSASISPRNFFQNWMREVIKKNKGTNRNVQPPGLSDPTVLSNLYFLLLRLLRNFFTEGKVNQFPIDAFWDGRMEYFDFTRAGGALGHLHKTLPIQRQSDVTLHDSNPPITPTYESSEKISMEAMMFDCVVMLHHLGMSSRFKAAAIHMQNQISLVAQLEDTNKRMKRVSTGVGAENTDRLQFAKKIFLTDVIDHVRRCAWIAASLYNKTKQEAMFEMDLYLVSLLDHVSQYDPIFSYVPECYIEVLVDCFHALRRGDPPFPLTNDEKKIKGLTGIIGFFINHFMDKRIANPDLRDMLLQSISVLLQYHDFVRIMERDDVEKDKFMHNMLQAFDSRSWIPVANILLRFWKGTGFAQNGHKKGNDCSSKIYQEVFKGECNKDMTLCSEFINRIFNNLNWAITEFGVAALELQTATNRHYAAELQQHQRKCNVMFELSVCLTRIVELVTLEIPAAFTKNEINMGRLAELLIFLLVRTTSGQDSKTFESLLNMDIISLEKITRLAIFSPVVGITINIHGAETGKEKLSKMIATTGGFQLETFEYLLKFNWDKANGESVEGDMEGKLEVLSSFVDDLEKEMEKQTKKEEDGGDREEEELCAICCSAEVDTKFVPCGHSSCNRCIKRHMLNSPKCFFCNAQIESIEQDDKMEV</sequence>
<reference evidence="14 15" key="1">
    <citation type="journal article" date="2018" name="Genome Biol. Evol.">
        <title>Multiple Roots of Fruiting Body Formation in Amoebozoa.</title>
        <authorList>
            <person name="Hillmann F."/>
            <person name="Forbes G."/>
            <person name="Novohradska S."/>
            <person name="Ferling I."/>
            <person name="Riege K."/>
            <person name="Groth M."/>
            <person name="Westermann M."/>
            <person name="Marz M."/>
            <person name="Spaller T."/>
            <person name="Winckler T."/>
            <person name="Schaap P."/>
            <person name="Glockner G."/>
        </authorList>
    </citation>
    <scope>NUCLEOTIDE SEQUENCE [LARGE SCALE GENOMIC DNA]</scope>
    <source>
        <strain evidence="14 15">Jena</strain>
    </source>
</reference>
<keyword evidence="9" id="KW-0479">Metal-binding</keyword>
<protein>
    <submittedName>
        <fullName evidence="14">Uncharacterized protein</fullName>
    </submittedName>
</protein>
<dbReference type="OrthoDB" id="422427at2759"/>
<feature type="domain" description="B30.2/SPRY" evidence="12">
    <location>
        <begin position="527"/>
        <end position="710"/>
    </location>
</feature>
<keyword evidence="9" id="KW-0863">Zinc-finger</keyword>
<dbReference type="PANTHER" id="PTHR14145:SF2">
    <property type="entry name" value="COP9 SIGNALOSOME COMPLEX SUBUNIT 1"/>
    <property type="match status" value="1"/>
</dbReference>
<dbReference type="GO" id="GO:0016567">
    <property type="term" value="P:protein ubiquitination"/>
    <property type="evidence" value="ECO:0007669"/>
    <property type="project" value="InterPro"/>
</dbReference>
<dbReference type="STRING" id="1890364.A0A2P6NVK5"/>
<dbReference type="Gene3D" id="2.60.120.920">
    <property type="match status" value="1"/>
</dbReference>
<evidence type="ECO:0000313" key="14">
    <source>
        <dbReference type="EMBL" id="PRP88001.1"/>
    </source>
</evidence>
<comment type="caution">
    <text evidence="14">The sequence shown here is derived from an EMBL/GenBank/DDBJ whole genome shotgun (WGS) entry which is preliminary data.</text>
</comment>
<keyword evidence="8" id="KW-0539">Nucleus</keyword>
<dbReference type="EMBL" id="MDYQ01000015">
    <property type="protein sequence ID" value="PRP88001.1"/>
    <property type="molecule type" value="Genomic_DNA"/>
</dbReference>
<evidence type="ECO:0000259" key="13">
    <source>
        <dbReference type="PROSITE" id="PS50250"/>
    </source>
</evidence>
<dbReference type="GO" id="GO:0008180">
    <property type="term" value="C:COP9 signalosome"/>
    <property type="evidence" value="ECO:0007669"/>
    <property type="project" value="UniProtKB-KW"/>
</dbReference>
<evidence type="ECO:0000256" key="1">
    <source>
        <dbReference type="ARBA" id="ARBA00004123"/>
    </source>
</evidence>
<proteinExistence type="inferred from homology"/>
<keyword evidence="7" id="KW-0736">Signalosome</keyword>
<dbReference type="InterPro" id="IPR019474">
    <property type="entry name" value="Ub_conjug_fac_E4_core"/>
</dbReference>
<dbReference type="InterPro" id="IPR003877">
    <property type="entry name" value="SPRY_dom"/>
</dbReference>
<dbReference type="GO" id="GO:0006511">
    <property type="term" value="P:ubiquitin-dependent protein catabolic process"/>
    <property type="evidence" value="ECO:0007669"/>
    <property type="project" value="InterPro"/>
</dbReference>
<dbReference type="InterPro" id="IPR048624">
    <property type="entry name" value="CSN1_C"/>
</dbReference>
<dbReference type="InterPro" id="IPR057987">
    <property type="entry name" value="TPR_RNF123/RKP"/>
</dbReference>
<evidence type="ECO:0000256" key="2">
    <source>
        <dbReference type="ARBA" id="ARBA00004496"/>
    </source>
</evidence>
<dbReference type="PROSITE" id="PS50188">
    <property type="entry name" value="B302_SPRY"/>
    <property type="match status" value="1"/>
</dbReference>
<accession>A0A2P6NVK5</accession>
<evidence type="ECO:0000256" key="10">
    <source>
        <dbReference type="SAM" id="MobiDB-lite"/>
    </source>
</evidence>
<name>A0A2P6NVK5_9EUKA</name>
<dbReference type="Pfam" id="PF00622">
    <property type="entry name" value="SPRY"/>
    <property type="match status" value="1"/>
</dbReference>
<dbReference type="InterPro" id="IPR013320">
    <property type="entry name" value="ConA-like_dom_sf"/>
</dbReference>
<dbReference type="GO" id="GO:0005737">
    <property type="term" value="C:cytoplasm"/>
    <property type="evidence" value="ECO:0007669"/>
    <property type="project" value="UniProtKB-SubCell"/>
</dbReference>
<dbReference type="InParanoid" id="A0A2P6NVK5"/>
<dbReference type="InterPro" id="IPR036390">
    <property type="entry name" value="WH_DNA-bd_sf"/>
</dbReference>
<evidence type="ECO:0000256" key="6">
    <source>
        <dbReference type="ARBA" id="ARBA00022786"/>
    </source>
</evidence>
<dbReference type="GO" id="GO:0034450">
    <property type="term" value="F:ubiquitin-ubiquitin ligase activity"/>
    <property type="evidence" value="ECO:0007669"/>
    <property type="project" value="InterPro"/>
</dbReference>
<dbReference type="SUPFAM" id="SSF49899">
    <property type="entry name" value="Concanavalin A-like lectins/glucanases"/>
    <property type="match status" value="1"/>
</dbReference>
<keyword evidence="6" id="KW-0833">Ubl conjugation pathway</keyword>
<evidence type="ECO:0000256" key="3">
    <source>
        <dbReference type="ARBA" id="ARBA00008793"/>
    </source>
</evidence>
<comment type="subcellular location">
    <subcellularLocation>
        <location evidence="2">Cytoplasm</location>
    </subcellularLocation>
    <subcellularLocation>
        <location evidence="1">Nucleus</location>
    </subcellularLocation>
</comment>
<dbReference type="SUPFAM" id="SSF57850">
    <property type="entry name" value="RING/U-box"/>
    <property type="match status" value="1"/>
</dbReference>
<dbReference type="InterPro" id="IPR013083">
    <property type="entry name" value="Znf_RING/FYVE/PHD"/>
</dbReference>
<keyword evidence="9" id="KW-0862">Zinc</keyword>